<reference evidence="1 2" key="1">
    <citation type="journal article" date="2015" name="Mol. Plant Microbe Interact.">
        <title>Genome, transcriptome, and functional analyses of Penicillium expansum provide new insights into secondary metabolism and pathogenicity.</title>
        <authorList>
            <person name="Ballester A.R."/>
            <person name="Marcet-Houben M."/>
            <person name="Levin E."/>
            <person name="Sela N."/>
            <person name="Selma-Lazaro C."/>
            <person name="Carmona L."/>
            <person name="Wisniewski M."/>
            <person name="Droby S."/>
            <person name="Gonzalez-Candelas L."/>
            <person name="Gabaldon T."/>
        </authorList>
    </citation>
    <scope>NUCLEOTIDE SEQUENCE [LARGE SCALE GENOMIC DNA]</scope>
    <source>
        <strain evidence="1 2">MD-8</strain>
    </source>
</reference>
<organism evidence="1 2">
    <name type="scientific">Penicillium expansum</name>
    <name type="common">Blue mold rot fungus</name>
    <dbReference type="NCBI Taxonomy" id="27334"/>
    <lineage>
        <taxon>Eukaryota</taxon>
        <taxon>Fungi</taxon>
        <taxon>Dikarya</taxon>
        <taxon>Ascomycota</taxon>
        <taxon>Pezizomycotina</taxon>
        <taxon>Eurotiomycetes</taxon>
        <taxon>Eurotiomycetidae</taxon>
        <taxon>Eurotiales</taxon>
        <taxon>Aspergillaceae</taxon>
        <taxon>Penicillium</taxon>
    </lineage>
</organism>
<evidence type="ECO:0000313" key="1">
    <source>
        <dbReference type="EMBL" id="KGO63155.1"/>
    </source>
</evidence>
<dbReference type="OrthoDB" id="4487429at2759"/>
<dbReference type="RefSeq" id="XP_016603636.1">
    <property type="nucleotide sequence ID" value="XM_016741444.1"/>
</dbReference>
<keyword evidence="2" id="KW-1185">Reference proteome</keyword>
<protein>
    <submittedName>
        <fullName evidence="1">Uncharacterized protein</fullName>
    </submittedName>
</protein>
<dbReference type="STRING" id="27334.A0A0A2ISC3"/>
<accession>A0A0A2ISC3</accession>
<dbReference type="AlphaFoldDB" id="A0A0A2ISC3"/>
<name>A0A0A2ISC3_PENEN</name>
<dbReference type="PhylomeDB" id="A0A0A2ISC3"/>
<dbReference type="HOGENOM" id="CLU_104688_2_0_1"/>
<proteinExistence type="predicted"/>
<dbReference type="EMBL" id="JQFZ01000015">
    <property type="protein sequence ID" value="KGO63155.1"/>
    <property type="molecule type" value="Genomic_DNA"/>
</dbReference>
<evidence type="ECO:0000313" key="2">
    <source>
        <dbReference type="Proteomes" id="UP000030143"/>
    </source>
</evidence>
<gene>
    <name evidence="1" type="ORF">PEX2_041690</name>
</gene>
<dbReference type="Proteomes" id="UP000030143">
    <property type="component" value="Unassembled WGS sequence"/>
</dbReference>
<sequence length="170" mass="19103">MPSCRALGPDSEYITDWVSHGSGPGVTVYGFPSKGGIYVLHDCLGVELDFLRHDRFQDTPRPSKSDPDYKAKEDAHCDDMRRLGATWWRRLFLAYEKEMTGESETEEFTRVGWPASGGVWVLHSTVAEARNMGSGIIHNANSMEERCKVIEQLGGIFYADPKDCPYLDLP</sequence>
<dbReference type="VEuPathDB" id="FungiDB:PEXP_059770"/>
<comment type="caution">
    <text evidence="1">The sequence shown here is derived from an EMBL/GenBank/DDBJ whole genome shotgun (WGS) entry which is preliminary data.</text>
</comment>
<dbReference type="GeneID" id="27676863"/>